<protein>
    <submittedName>
        <fullName evidence="1">Uncharacterized protein</fullName>
    </submittedName>
</protein>
<name>A0A5B8WFX6_9CAUD</name>
<dbReference type="RefSeq" id="YP_010660470.1">
    <property type="nucleotide sequence ID" value="NC_070877.1"/>
</dbReference>
<proteinExistence type="predicted"/>
<gene>
    <name evidence="1" type="primary">104</name>
    <name evidence="1" type="ORF">SEA_QUI_104</name>
</gene>
<sequence>MDLSTIAPIQQVAVKTFHRGWLLTKKFSPQILTGVGVVGVVASGVLASKATLKLEPILDDIATGVQVARDLKHSKTAEEYSSTQYKRDITQTYVRGSLDICKLYAASATTMTLSILCLVSAQGIMHKRNAAIAAAYKSVEQSFAEYRKRVKEEFGEDKERDIRIGARDVEERDDDGNIKVVTHIDGSKASRYAKFFDEYNKNWEKKPEYNLIFLKNVQNHMNDMLHVRGHVFLNDVYDRLGFDRTPEGAVVGWLLGNAEGDGYIDFNIYDFQSAPARMFVNGNEPSILLDFNVDGIIYEQIGKFRK</sequence>
<keyword evidence="2" id="KW-1185">Reference proteome</keyword>
<evidence type="ECO:0000313" key="2">
    <source>
        <dbReference type="Proteomes" id="UP000321915"/>
    </source>
</evidence>
<dbReference type="EMBL" id="MN183282">
    <property type="protein sequence ID" value="QED11594.1"/>
    <property type="molecule type" value="Genomic_DNA"/>
</dbReference>
<evidence type="ECO:0000313" key="1">
    <source>
        <dbReference type="EMBL" id="QED11594.1"/>
    </source>
</evidence>
<dbReference type="GeneID" id="77936466"/>
<dbReference type="Proteomes" id="UP000321915">
    <property type="component" value="Segment"/>
</dbReference>
<reference evidence="1 2" key="1">
    <citation type="submission" date="2019-07" db="EMBL/GenBank/DDBJ databases">
        <authorList>
            <person name="Abdullah A."/>
            <person name="Lima G.C."/>
            <person name="Cuneo C.K."/>
            <person name="Ennest D.C."/>
            <person name="Fritz K.J."/>
            <person name="Johnson B.T."/>
            <person name="Larson S.M."/>
            <person name="Lemunyete M.N."/>
            <person name="Murray M.B."/>
            <person name="Osmond D.E."/>
            <person name="Patras K.A."/>
            <person name="Ransibrahmanakul S."/>
            <person name="Simpson K.A."/>
            <person name="Thull B.S."/>
            <person name="Wetzel S."/>
            <person name="Bonilla J.A."/>
            <person name="Klyczek K."/>
            <person name="Garlena R.A."/>
            <person name="Russell D.A."/>
            <person name="Pope W.H."/>
            <person name="Jacobs-Sera D."/>
            <person name="Hatfull G.F."/>
        </authorList>
    </citation>
    <scope>NUCLEOTIDE SEQUENCE [LARGE SCALE GENOMIC DNA]</scope>
</reference>
<organism evidence="1 2">
    <name type="scientific">Arthrobacter phage Qui</name>
    <dbReference type="NCBI Taxonomy" id="2603260"/>
    <lineage>
        <taxon>Viruses</taxon>
        <taxon>Duplodnaviria</taxon>
        <taxon>Heunggongvirae</taxon>
        <taxon>Uroviricota</taxon>
        <taxon>Caudoviricetes</taxon>
        <taxon>Quivirus</taxon>
        <taxon>Quivirus qui</taxon>
    </lineage>
</organism>
<accession>A0A5B8WFX6</accession>
<dbReference type="KEGG" id="vg:77936466"/>
<dbReference type="InterPro" id="IPR045933">
    <property type="entry name" value="DUF6353"/>
</dbReference>
<dbReference type="Pfam" id="PF19880">
    <property type="entry name" value="DUF6353"/>
    <property type="match status" value="1"/>
</dbReference>